<reference evidence="2" key="1">
    <citation type="journal article" date="2022" name="Int. J. Mol. Sci.">
        <title>Draft Genome of Tanacetum Coccineum: Genomic Comparison of Closely Related Tanacetum-Family Plants.</title>
        <authorList>
            <person name="Yamashiro T."/>
            <person name="Shiraishi A."/>
            <person name="Nakayama K."/>
            <person name="Satake H."/>
        </authorList>
    </citation>
    <scope>NUCLEOTIDE SEQUENCE</scope>
</reference>
<feature type="domain" description="Retroviral polymerase SH3-like" evidence="1">
    <location>
        <begin position="173"/>
        <end position="227"/>
    </location>
</feature>
<dbReference type="Proteomes" id="UP001151760">
    <property type="component" value="Unassembled WGS sequence"/>
</dbReference>
<evidence type="ECO:0000313" key="3">
    <source>
        <dbReference type="Proteomes" id="UP001151760"/>
    </source>
</evidence>
<proteinExistence type="predicted"/>
<evidence type="ECO:0000259" key="1">
    <source>
        <dbReference type="Pfam" id="PF25597"/>
    </source>
</evidence>
<dbReference type="InterPro" id="IPR057670">
    <property type="entry name" value="SH3_retrovirus"/>
</dbReference>
<protein>
    <submittedName>
        <fullName evidence="2">Integrase, catalytic region, zinc finger, CCHC-type containing protein</fullName>
    </submittedName>
</protein>
<organism evidence="2 3">
    <name type="scientific">Tanacetum coccineum</name>
    <dbReference type="NCBI Taxonomy" id="301880"/>
    <lineage>
        <taxon>Eukaryota</taxon>
        <taxon>Viridiplantae</taxon>
        <taxon>Streptophyta</taxon>
        <taxon>Embryophyta</taxon>
        <taxon>Tracheophyta</taxon>
        <taxon>Spermatophyta</taxon>
        <taxon>Magnoliopsida</taxon>
        <taxon>eudicotyledons</taxon>
        <taxon>Gunneridae</taxon>
        <taxon>Pentapetalae</taxon>
        <taxon>asterids</taxon>
        <taxon>campanulids</taxon>
        <taxon>Asterales</taxon>
        <taxon>Asteraceae</taxon>
        <taxon>Asteroideae</taxon>
        <taxon>Anthemideae</taxon>
        <taxon>Anthemidinae</taxon>
        <taxon>Tanacetum</taxon>
    </lineage>
</organism>
<dbReference type="Pfam" id="PF25597">
    <property type="entry name" value="SH3_retrovirus"/>
    <property type="match status" value="1"/>
</dbReference>
<name>A0ABQ4ZW63_9ASTR</name>
<evidence type="ECO:0000313" key="2">
    <source>
        <dbReference type="EMBL" id="GJS94549.1"/>
    </source>
</evidence>
<dbReference type="EMBL" id="BQNB010011740">
    <property type="protein sequence ID" value="GJS94549.1"/>
    <property type="molecule type" value="Genomic_DNA"/>
</dbReference>
<keyword evidence="3" id="KW-1185">Reference proteome</keyword>
<reference evidence="2" key="2">
    <citation type="submission" date="2022-01" db="EMBL/GenBank/DDBJ databases">
        <authorList>
            <person name="Yamashiro T."/>
            <person name="Shiraishi A."/>
            <person name="Satake H."/>
            <person name="Nakayama K."/>
        </authorList>
    </citation>
    <scope>NUCLEOTIDE SEQUENCE</scope>
</reference>
<gene>
    <name evidence="2" type="ORF">Tco_0801517</name>
</gene>
<comment type="caution">
    <text evidence="2">The sequence shown here is derived from an EMBL/GenBank/DDBJ whole genome shotgun (WGS) entry which is preliminary data.</text>
</comment>
<sequence>MEYVPIGKVCVGNDHFGAIMGYGDYVIGDSVISRVYYVEGLGHNLFSIRQFFVTMIWHSSGSNLYTIYVEDMLEVLFQFACCPKASKTNLEFVALAFKPHLNLDFINDLDKKGFLDNADIFQGSDVSMGRSCGYCLLTPQNRSLIHTLNNKTPYKLVHDKKHDLTFFRVFGALCYPTNDSEDLGKLQPTADIGIFVGYAPSRKGYRIYNKRTRQIMETIHVQFDELTEQMAPVQLSTGPAPSFQMPGQISSGLVPNPVPAVPYVPPTNKELDILFQPMFDELLEPPCVEIPVFLAQQFQFPVQFCRTRSSTTLIRCTLQGSITSIIGITNILVDVLKNKDRLFVSSSPMPPVKNCHLSKGYKWTAFLNGELKEEVYVSQPEGFVDMEQYVTCLSSEGGLTI</sequence>
<accession>A0ABQ4ZW63</accession>